<proteinExistence type="predicted"/>
<organism evidence="3 4">
    <name type="scientific">Cohnella candidum</name>
    <dbReference type="NCBI Taxonomy" id="2674991"/>
    <lineage>
        <taxon>Bacteria</taxon>
        <taxon>Bacillati</taxon>
        <taxon>Bacillota</taxon>
        <taxon>Bacilli</taxon>
        <taxon>Bacillales</taxon>
        <taxon>Paenibacillaceae</taxon>
        <taxon>Cohnella</taxon>
    </lineage>
</organism>
<evidence type="ECO:0000256" key="1">
    <source>
        <dbReference type="SAM" id="MobiDB-lite"/>
    </source>
</evidence>
<feature type="region of interest" description="Disordered" evidence="1">
    <location>
        <begin position="32"/>
        <end position="126"/>
    </location>
</feature>
<feature type="compositionally biased region" description="Polar residues" evidence="1">
    <location>
        <begin position="86"/>
        <end position="96"/>
    </location>
</feature>
<name>A0A3G3JW71_9BACL</name>
<protein>
    <submittedName>
        <fullName evidence="3">Uncharacterized protein</fullName>
    </submittedName>
</protein>
<evidence type="ECO:0000313" key="3">
    <source>
        <dbReference type="EMBL" id="AYQ71749.1"/>
    </source>
</evidence>
<evidence type="ECO:0000313" key="4">
    <source>
        <dbReference type="Proteomes" id="UP000269097"/>
    </source>
</evidence>
<dbReference type="Proteomes" id="UP000269097">
    <property type="component" value="Chromosome"/>
</dbReference>
<keyword evidence="2" id="KW-0472">Membrane</keyword>
<feature type="compositionally biased region" description="Basic and acidic residues" evidence="1">
    <location>
        <begin position="62"/>
        <end position="74"/>
    </location>
</feature>
<feature type="transmembrane region" description="Helical" evidence="2">
    <location>
        <begin position="6"/>
        <end position="26"/>
    </location>
</feature>
<dbReference type="RefSeq" id="WP_123039811.1">
    <property type="nucleotide sequence ID" value="NZ_CP033433.1"/>
</dbReference>
<dbReference type="KEGG" id="coh:EAV92_03675"/>
<keyword evidence="2" id="KW-0812">Transmembrane</keyword>
<accession>A0A3G3JW71</accession>
<keyword evidence="4" id="KW-1185">Reference proteome</keyword>
<reference evidence="3 4" key="1">
    <citation type="submission" date="2018-10" db="EMBL/GenBank/DDBJ databases">
        <title>Genome Sequence of Cohnella sp.</title>
        <authorList>
            <person name="Srinivasan S."/>
            <person name="Kim M.K."/>
        </authorList>
    </citation>
    <scope>NUCLEOTIDE SEQUENCE [LARGE SCALE GENOMIC DNA]</scope>
    <source>
        <strain evidence="3 4">18JY8-7</strain>
    </source>
</reference>
<dbReference type="AlphaFoldDB" id="A0A3G3JW71"/>
<sequence length="164" mass="18427">MEELISFLLKHFYVVIVIVGLIYSMFFRKSPLEKPPANRPNPRPVNRMPDFGGAPAFPPKPRRAEEPAQVEKPRPSPAVQEEPRPQRQTVYRSTEATAPVSAEPPRDRRALEPAPAPTPAPALVAAPLMQAEETQGSRIREDMARAVVWAEILGPPRARRPFRR</sequence>
<keyword evidence="2" id="KW-1133">Transmembrane helix</keyword>
<gene>
    <name evidence="3" type="ORF">EAV92_03675</name>
</gene>
<dbReference type="EMBL" id="CP033433">
    <property type="protein sequence ID" value="AYQ71749.1"/>
    <property type="molecule type" value="Genomic_DNA"/>
</dbReference>
<feature type="compositionally biased region" description="Pro residues" evidence="1">
    <location>
        <begin position="33"/>
        <end position="43"/>
    </location>
</feature>
<evidence type="ECO:0000256" key="2">
    <source>
        <dbReference type="SAM" id="Phobius"/>
    </source>
</evidence>